<dbReference type="CDD" id="cd01887">
    <property type="entry name" value="IF2_eIF5B"/>
    <property type="match status" value="1"/>
</dbReference>
<dbReference type="FunFam" id="3.40.50.300:FF:000019">
    <property type="entry name" value="Translation initiation factor IF-2"/>
    <property type="match status" value="1"/>
</dbReference>
<dbReference type="InterPro" id="IPR006847">
    <property type="entry name" value="IF2_N"/>
</dbReference>
<evidence type="ECO:0000256" key="3">
    <source>
        <dbReference type="ARBA" id="ARBA00022540"/>
    </source>
</evidence>
<dbReference type="Pfam" id="PF04760">
    <property type="entry name" value="IF2_N"/>
    <property type="match status" value="1"/>
</dbReference>
<dbReference type="CDD" id="cd03702">
    <property type="entry name" value="IF2_mtIF2_II"/>
    <property type="match status" value="1"/>
</dbReference>
<feature type="region of interest" description="G-domain" evidence="8">
    <location>
        <begin position="418"/>
        <end position="566"/>
    </location>
</feature>
<dbReference type="Pfam" id="PF11987">
    <property type="entry name" value="IF-2"/>
    <property type="match status" value="1"/>
</dbReference>
<feature type="compositionally biased region" description="Polar residues" evidence="10">
    <location>
        <begin position="41"/>
        <end position="53"/>
    </location>
</feature>
<evidence type="ECO:0000256" key="1">
    <source>
        <dbReference type="ARBA" id="ARBA00007733"/>
    </source>
</evidence>
<evidence type="ECO:0000256" key="10">
    <source>
        <dbReference type="SAM" id="MobiDB-lite"/>
    </source>
</evidence>
<dbReference type="STRING" id="485913.Krac_11247"/>
<evidence type="ECO:0000313" key="12">
    <source>
        <dbReference type="EMBL" id="EFH89682.1"/>
    </source>
</evidence>
<dbReference type="EMBL" id="ADVG01000001">
    <property type="protein sequence ID" value="EFH89682.1"/>
    <property type="molecule type" value="Genomic_DNA"/>
</dbReference>
<evidence type="ECO:0000256" key="4">
    <source>
        <dbReference type="ARBA" id="ARBA00022741"/>
    </source>
</evidence>
<protein>
    <recommendedName>
        <fullName evidence="2 8">Translation initiation factor IF-2</fullName>
    </recommendedName>
</protein>
<dbReference type="FunFam" id="3.40.50.10050:FF:000001">
    <property type="entry name" value="Translation initiation factor IF-2"/>
    <property type="match status" value="1"/>
</dbReference>
<dbReference type="InterPro" id="IPR036925">
    <property type="entry name" value="TIF_IF2_dom3_sf"/>
</dbReference>
<dbReference type="SUPFAM" id="SSF50447">
    <property type="entry name" value="Translation proteins"/>
    <property type="match status" value="2"/>
</dbReference>
<evidence type="ECO:0000256" key="5">
    <source>
        <dbReference type="ARBA" id="ARBA00022917"/>
    </source>
</evidence>
<organism evidence="12 13">
    <name type="scientific">Ktedonobacter racemifer DSM 44963</name>
    <dbReference type="NCBI Taxonomy" id="485913"/>
    <lineage>
        <taxon>Bacteria</taxon>
        <taxon>Bacillati</taxon>
        <taxon>Chloroflexota</taxon>
        <taxon>Ktedonobacteria</taxon>
        <taxon>Ktedonobacterales</taxon>
        <taxon>Ktedonobacteraceae</taxon>
        <taxon>Ktedonobacter</taxon>
    </lineage>
</organism>
<dbReference type="FunCoup" id="D6TJS5">
    <property type="interactions" value="587"/>
</dbReference>
<reference evidence="12 13" key="1">
    <citation type="journal article" date="2011" name="Stand. Genomic Sci.">
        <title>Non-contiguous finished genome sequence and contextual data of the filamentous soil bacterium Ktedonobacter racemifer type strain (SOSP1-21).</title>
        <authorList>
            <person name="Chang Y.J."/>
            <person name="Land M."/>
            <person name="Hauser L."/>
            <person name="Chertkov O."/>
            <person name="Del Rio T.G."/>
            <person name="Nolan M."/>
            <person name="Copeland A."/>
            <person name="Tice H."/>
            <person name="Cheng J.F."/>
            <person name="Lucas S."/>
            <person name="Han C."/>
            <person name="Goodwin L."/>
            <person name="Pitluck S."/>
            <person name="Ivanova N."/>
            <person name="Ovchinikova G."/>
            <person name="Pati A."/>
            <person name="Chen A."/>
            <person name="Palaniappan K."/>
            <person name="Mavromatis K."/>
            <person name="Liolios K."/>
            <person name="Brettin T."/>
            <person name="Fiebig A."/>
            <person name="Rohde M."/>
            <person name="Abt B."/>
            <person name="Goker M."/>
            <person name="Detter J.C."/>
            <person name="Woyke T."/>
            <person name="Bristow J."/>
            <person name="Eisen J.A."/>
            <person name="Markowitz V."/>
            <person name="Hugenholtz P."/>
            <person name="Kyrpides N.C."/>
            <person name="Klenk H.P."/>
            <person name="Lapidus A."/>
        </authorList>
    </citation>
    <scope>NUCLEOTIDE SEQUENCE [LARGE SCALE GENOMIC DNA]</scope>
    <source>
        <strain evidence="13">DSM 44963</strain>
    </source>
</reference>
<dbReference type="Pfam" id="PF22042">
    <property type="entry name" value="EF-G_D2"/>
    <property type="match status" value="1"/>
</dbReference>
<keyword evidence="5 8" id="KW-0648">Protein biosynthesis</keyword>
<comment type="function">
    <text evidence="7 8 9">One of the essential components for the initiation of protein synthesis. Protects formylmethionyl-tRNA from spontaneous hydrolysis and promotes its binding to the 30S ribosomal subunits. Also involved in the hydrolysis of GTP during the formation of the 70S ribosomal complex.</text>
</comment>
<dbReference type="InterPro" id="IPR053905">
    <property type="entry name" value="EF-G-like_DII"/>
</dbReference>
<feature type="compositionally biased region" description="Basic and acidic residues" evidence="10">
    <location>
        <begin position="231"/>
        <end position="264"/>
    </location>
</feature>
<feature type="region of interest" description="Disordered" evidence="10">
    <location>
        <begin position="392"/>
        <end position="411"/>
    </location>
</feature>
<evidence type="ECO:0000256" key="7">
    <source>
        <dbReference type="ARBA" id="ARBA00025162"/>
    </source>
</evidence>
<dbReference type="GO" id="GO:0005525">
    <property type="term" value="F:GTP binding"/>
    <property type="evidence" value="ECO:0007669"/>
    <property type="project" value="UniProtKB-KW"/>
</dbReference>
<gene>
    <name evidence="8" type="primary">infB</name>
    <name evidence="12" type="ORF">Krac_11247</name>
</gene>
<sequence>MRDASDFTDGTEQAKPANQQQTTQPTPNAPAAPGKQGTSGGSRSESPTPGSQEQEQEQKAAPRRRTSPPTQTGPRPQGDREHPPTSPGGPATRQGPPNRGGGYRPAGGPGPQQGPSGGRPGSYSGGPGPQQGPSGGRPGGYSGGPGGRPGGYSGGPGGRPGGYSGGPGGRPGGYSGGPGGRPGGPGSAGGPGGRPGGYSGGPGGRPGGPAGGPYRPPQDSLHPGSATPVTERPERGRGRERDRERAERTSERTVSEGSTPERGRAPIYKSPPARPGGGTAPHRPAGTGGPSRPSRPSGGSRPRSNNGHAQRTTERRTAAVKEKVTGPVTIPPQIIVKDLAELLDVTPNEIIRQLIKQSVFASINQVVEYEKASQVATDLGFEPTQSEVAAATGARKTLSASEAQQASRDDQGMVITPPVVTIMGHVDHGKTSLLDTIRKTKVAAGEAGGITQHIGAYQVEVNDKKITFLDTPGHEAFTAMRARGAQVAHVAIIVVAADDGVMPQTREAIDHARAAKMPIIIALNKIDRPNANPDRVKQQLVENDVLIEEFGGEIICVPISAKKGEGIDELLDYILLVAELQDLKANPNVPATGVIIEAKLEKSSGPSATVLVQQGTLKMGDTIVVGPIAGKVRAMFNDRGKRVQKAPPSTPVSILGLPEVPQAGDRLVVVVDDKTARQNAQTEQERRRQENTHLGQVSLDTLYTQMQEGTVKELNVVLKSDVQGSAEAIKGSLSKLGEDNLKVRLIHEGIGNVSETDVHLASASGAIVIAFNVKADGAAQREAQKEHVDIRYYNVIYKLIDDIQAALTGMLEPEYREVIGGHAEVMQTFKAGRNTIIAGCRITDGRIMRSSQARVLRNKDKVYEGKVDSLRRGKDDVREVLTGYECGIILEDFTAIEVGDIIEAFAQERVMPGA</sequence>
<name>D6TJS5_KTERA</name>
<keyword evidence="8" id="KW-0963">Cytoplasm</keyword>
<dbReference type="InterPro" id="IPR009000">
    <property type="entry name" value="Transl_B-barrel_sf"/>
</dbReference>
<dbReference type="AlphaFoldDB" id="D6TJS5"/>
<evidence type="ECO:0000256" key="6">
    <source>
        <dbReference type="ARBA" id="ARBA00023134"/>
    </source>
</evidence>
<evidence type="ECO:0000313" key="13">
    <source>
        <dbReference type="Proteomes" id="UP000004508"/>
    </source>
</evidence>
<feature type="domain" description="Tr-type G" evidence="11">
    <location>
        <begin position="415"/>
        <end position="584"/>
    </location>
</feature>
<dbReference type="NCBIfam" id="TIGR00487">
    <property type="entry name" value="IF-2"/>
    <property type="match status" value="1"/>
</dbReference>
<dbReference type="InterPro" id="IPR005225">
    <property type="entry name" value="Small_GTP-bd"/>
</dbReference>
<dbReference type="OrthoDB" id="9811804at2"/>
<dbReference type="eggNOG" id="COG0532">
    <property type="taxonomic scope" value="Bacteria"/>
</dbReference>
<proteinExistence type="inferred from homology"/>
<dbReference type="SUPFAM" id="SSF52540">
    <property type="entry name" value="P-loop containing nucleoside triphosphate hydrolases"/>
    <property type="match status" value="1"/>
</dbReference>
<feature type="binding site" evidence="8">
    <location>
        <begin position="424"/>
        <end position="431"/>
    </location>
    <ligand>
        <name>GTP</name>
        <dbReference type="ChEBI" id="CHEBI:37565"/>
    </ligand>
</feature>
<dbReference type="GO" id="GO:0003924">
    <property type="term" value="F:GTPase activity"/>
    <property type="evidence" value="ECO:0007669"/>
    <property type="project" value="UniProtKB-UniRule"/>
</dbReference>
<dbReference type="GO" id="GO:0003743">
    <property type="term" value="F:translation initiation factor activity"/>
    <property type="evidence" value="ECO:0007669"/>
    <property type="project" value="UniProtKB-UniRule"/>
</dbReference>
<dbReference type="Proteomes" id="UP000004508">
    <property type="component" value="Unassembled WGS sequence"/>
</dbReference>
<dbReference type="InParanoid" id="D6TJS5"/>
<dbReference type="NCBIfam" id="TIGR00231">
    <property type="entry name" value="small_GTP"/>
    <property type="match status" value="1"/>
</dbReference>
<dbReference type="InterPro" id="IPR027417">
    <property type="entry name" value="P-loop_NTPase"/>
</dbReference>
<comment type="similarity">
    <text evidence="1 8 9">Belongs to the TRAFAC class translation factor GTPase superfamily. Classic translation factor GTPase family. IF-2 subfamily.</text>
</comment>
<evidence type="ECO:0000259" key="11">
    <source>
        <dbReference type="PROSITE" id="PS51722"/>
    </source>
</evidence>
<evidence type="ECO:0000256" key="9">
    <source>
        <dbReference type="RuleBase" id="RU000644"/>
    </source>
</evidence>
<dbReference type="PROSITE" id="PS51722">
    <property type="entry name" value="G_TR_2"/>
    <property type="match status" value="1"/>
</dbReference>
<dbReference type="InterPro" id="IPR023115">
    <property type="entry name" value="TIF_IF2_dom3"/>
</dbReference>
<feature type="region of interest" description="Disordered" evidence="10">
    <location>
        <begin position="1"/>
        <end position="324"/>
    </location>
</feature>
<dbReference type="HAMAP" id="MF_00100_B">
    <property type="entry name" value="IF_2_B"/>
    <property type="match status" value="1"/>
</dbReference>
<dbReference type="RefSeq" id="WP_007906459.1">
    <property type="nucleotide sequence ID" value="NZ_ADVG01000001.1"/>
</dbReference>
<dbReference type="Gene3D" id="2.40.30.10">
    <property type="entry name" value="Translation factors"/>
    <property type="match status" value="2"/>
</dbReference>
<feature type="compositionally biased region" description="Low complexity" evidence="10">
    <location>
        <begin position="13"/>
        <end position="33"/>
    </location>
</feature>
<dbReference type="Gene3D" id="3.40.50.10050">
    <property type="entry name" value="Translation initiation factor IF- 2, domain 3"/>
    <property type="match status" value="1"/>
</dbReference>
<feature type="compositionally biased region" description="Basic and acidic residues" evidence="10">
    <location>
        <begin position="311"/>
        <end position="324"/>
    </location>
</feature>
<keyword evidence="3 8" id="KW-0396">Initiation factor</keyword>
<keyword evidence="13" id="KW-1185">Reference proteome</keyword>
<dbReference type="FunFam" id="2.40.30.10:FF:000007">
    <property type="entry name" value="Translation initiation factor IF-2"/>
    <property type="match status" value="1"/>
</dbReference>
<dbReference type="InterPro" id="IPR015760">
    <property type="entry name" value="TIF_IF2"/>
</dbReference>
<dbReference type="CDD" id="cd03692">
    <property type="entry name" value="mtIF2_IVc"/>
    <property type="match status" value="1"/>
</dbReference>
<dbReference type="SUPFAM" id="SSF52156">
    <property type="entry name" value="Initiation factor IF2/eIF5b, domain 3"/>
    <property type="match status" value="1"/>
</dbReference>
<evidence type="ECO:0000256" key="8">
    <source>
        <dbReference type="HAMAP-Rule" id="MF_00100"/>
    </source>
</evidence>
<keyword evidence="6 8" id="KW-0342">GTP-binding</keyword>
<dbReference type="InterPro" id="IPR044145">
    <property type="entry name" value="IF2_II"/>
</dbReference>
<comment type="subcellular location">
    <subcellularLocation>
        <location evidence="8">Cytoplasm</location>
    </subcellularLocation>
</comment>
<dbReference type="InterPro" id="IPR000795">
    <property type="entry name" value="T_Tr_GTP-bd_dom"/>
</dbReference>
<accession>D6TJS5</accession>
<feature type="compositionally biased region" description="Gly residues" evidence="10">
    <location>
        <begin position="98"/>
        <end position="211"/>
    </location>
</feature>
<comment type="caution">
    <text evidence="12">The sequence shown here is derived from an EMBL/GenBank/DDBJ whole genome shotgun (WGS) entry which is preliminary data.</text>
</comment>
<evidence type="ECO:0000256" key="2">
    <source>
        <dbReference type="ARBA" id="ARBA00020675"/>
    </source>
</evidence>
<dbReference type="PROSITE" id="PS01176">
    <property type="entry name" value="IF2"/>
    <property type="match status" value="1"/>
</dbReference>
<dbReference type="PANTHER" id="PTHR43381">
    <property type="entry name" value="TRANSLATION INITIATION FACTOR IF-2-RELATED"/>
    <property type="match status" value="1"/>
</dbReference>
<feature type="binding site" evidence="8">
    <location>
        <begin position="470"/>
        <end position="474"/>
    </location>
    <ligand>
        <name>GTP</name>
        <dbReference type="ChEBI" id="CHEBI:37565"/>
    </ligand>
</feature>
<keyword evidence="4 8" id="KW-0547">Nucleotide-binding</keyword>
<feature type="compositionally biased region" description="Low complexity" evidence="10">
    <location>
        <begin position="290"/>
        <end position="304"/>
    </location>
</feature>
<dbReference type="Gene3D" id="3.40.50.300">
    <property type="entry name" value="P-loop containing nucleotide triphosphate hydrolases"/>
    <property type="match status" value="1"/>
</dbReference>
<feature type="binding site" evidence="8">
    <location>
        <begin position="524"/>
        <end position="527"/>
    </location>
    <ligand>
        <name>GTP</name>
        <dbReference type="ChEBI" id="CHEBI:37565"/>
    </ligand>
</feature>
<dbReference type="InterPro" id="IPR000178">
    <property type="entry name" value="TF_IF2_bacterial-like"/>
</dbReference>
<dbReference type="PANTHER" id="PTHR43381:SF5">
    <property type="entry name" value="TR-TYPE G DOMAIN-CONTAINING PROTEIN"/>
    <property type="match status" value="1"/>
</dbReference>
<dbReference type="GO" id="GO:0005829">
    <property type="term" value="C:cytosol"/>
    <property type="evidence" value="ECO:0007669"/>
    <property type="project" value="TreeGrafter"/>
</dbReference>
<dbReference type="Pfam" id="PF00009">
    <property type="entry name" value="GTP_EFTU"/>
    <property type="match status" value="1"/>
</dbReference>
<dbReference type="FunFam" id="2.40.30.10:FF:000008">
    <property type="entry name" value="Translation initiation factor IF-2"/>
    <property type="match status" value="1"/>
</dbReference>